<dbReference type="Gene3D" id="3.40.225.10">
    <property type="entry name" value="Class II aldolase/adducin N-terminal domain"/>
    <property type="match status" value="1"/>
</dbReference>
<dbReference type="InterPro" id="IPR036409">
    <property type="entry name" value="Aldolase_II/adducin_N_sf"/>
</dbReference>
<comment type="caution">
    <text evidence="1">The sequence shown here is derived from an EMBL/GenBank/DDBJ whole genome shotgun (WGS) entry which is preliminary data.</text>
</comment>
<reference evidence="1" key="1">
    <citation type="journal article" date="2014" name="Front. Microbiol.">
        <title>High frequency of phylogenetically diverse reductive dehalogenase-homologous genes in deep subseafloor sedimentary metagenomes.</title>
        <authorList>
            <person name="Kawai M."/>
            <person name="Futagami T."/>
            <person name="Toyoda A."/>
            <person name="Takaki Y."/>
            <person name="Nishi S."/>
            <person name="Hori S."/>
            <person name="Arai W."/>
            <person name="Tsubouchi T."/>
            <person name="Morono Y."/>
            <person name="Uchiyama I."/>
            <person name="Ito T."/>
            <person name="Fujiyama A."/>
            <person name="Inagaki F."/>
            <person name="Takami H."/>
        </authorList>
    </citation>
    <scope>NUCLEOTIDE SEQUENCE</scope>
    <source>
        <strain evidence="1">Expedition CK06-06</strain>
    </source>
</reference>
<feature type="non-terminal residue" evidence="1">
    <location>
        <position position="122"/>
    </location>
</feature>
<accession>X1AZ50</accession>
<name>X1AZ50_9ZZZZ</name>
<organism evidence="1">
    <name type="scientific">marine sediment metagenome</name>
    <dbReference type="NCBI Taxonomy" id="412755"/>
    <lineage>
        <taxon>unclassified sequences</taxon>
        <taxon>metagenomes</taxon>
        <taxon>ecological metagenomes</taxon>
    </lineage>
</organism>
<evidence type="ECO:0008006" key="2">
    <source>
        <dbReference type="Google" id="ProtNLM"/>
    </source>
</evidence>
<evidence type="ECO:0000313" key="1">
    <source>
        <dbReference type="EMBL" id="GAG88529.1"/>
    </source>
</evidence>
<gene>
    <name evidence="1" type="ORF">S01H4_28819</name>
</gene>
<sequence length="122" mass="13698">METRFGSDALYVEYTDPGFILFKKVQERIVEYREQFGKAPAIIFLQNHGVFVGANGVEEIRSIYDSINKRIGSGIENGPPNCDLEEYESNTSQVISDHYGSRGLVSKSVRCELVDHFSGSKD</sequence>
<proteinExistence type="predicted"/>
<dbReference type="AlphaFoldDB" id="X1AZ50"/>
<dbReference type="EMBL" id="BART01014443">
    <property type="protein sequence ID" value="GAG88529.1"/>
    <property type="molecule type" value="Genomic_DNA"/>
</dbReference>
<protein>
    <recommendedName>
        <fullName evidence="2">Class II aldolase/adducin N-terminal domain-containing protein</fullName>
    </recommendedName>
</protein>